<evidence type="ECO:0008006" key="5">
    <source>
        <dbReference type="Google" id="ProtNLM"/>
    </source>
</evidence>
<feature type="chain" id="PRO_5022766169" description="Secreted protein" evidence="2">
    <location>
        <begin position="27"/>
        <end position="145"/>
    </location>
</feature>
<dbReference type="AlphaFoldDB" id="A0A5B7JZU2"/>
<organism evidence="3 4">
    <name type="scientific">Portunus trituberculatus</name>
    <name type="common">Swimming crab</name>
    <name type="synonym">Neptunus trituberculatus</name>
    <dbReference type="NCBI Taxonomy" id="210409"/>
    <lineage>
        <taxon>Eukaryota</taxon>
        <taxon>Metazoa</taxon>
        <taxon>Ecdysozoa</taxon>
        <taxon>Arthropoda</taxon>
        <taxon>Crustacea</taxon>
        <taxon>Multicrustacea</taxon>
        <taxon>Malacostraca</taxon>
        <taxon>Eumalacostraca</taxon>
        <taxon>Eucarida</taxon>
        <taxon>Decapoda</taxon>
        <taxon>Pleocyemata</taxon>
        <taxon>Brachyura</taxon>
        <taxon>Eubrachyura</taxon>
        <taxon>Portunoidea</taxon>
        <taxon>Portunidae</taxon>
        <taxon>Portuninae</taxon>
        <taxon>Portunus</taxon>
    </lineage>
</organism>
<accession>A0A5B7JZU2</accession>
<reference evidence="3 4" key="1">
    <citation type="submission" date="2019-05" db="EMBL/GenBank/DDBJ databases">
        <title>Another draft genome of Portunus trituberculatus and its Hox gene families provides insights of decapod evolution.</title>
        <authorList>
            <person name="Jeong J.-H."/>
            <person name="Song I."/>
            <person name="Kim S."/>
            <person name="Choi T."/>
            <person name="Kim D."/>
            <person name="Ryu S."/>
            <person name="Kim W."/>
        </authorList>
    </citation>
    <scope>NUCLEOTIDE SEQUENCE [LARGE SCALE GENOMIC DNA]</scope>
    <source>
        <tissue evidence="3">Muscle</tissue>
    </source>
</reference>
<name>A0A5B7JZU2_PORTR</name>
<keyword evidence="2" id="KW-0732">Signal</keyword>
<evidence type="ECO:0000313" key="4">
    <source>
        <dbReference type="Proteomes" id="UP000324222"/>
    </source>
</evidence>
<evidence type="ECO:0000313" key="3">
    <source>
        <dbReference type="EMBL" id="MPC99856.1"/>
    </source>
</evidence>
<protein>
    <recommendedName>
        <fullName evidence="5">Secreted protein</fullName>
    </recommendedName>
</protein>
<proteinExistence type="predicted"/>
<feature type="signal peptide" evidence="2">
    <location>
        <begin position="1"/>
        <end position="26"/>
    </location>
</feature>
<feature type="compositionally biased region" description="Basic and acidic residues" evidence="1">
    <location>
        <begin position="124"/>
        <end position="137"/>
    </location>
</feature>
<evidence type="ECO:0000256" key="1">
    <source>
        <dbReference type="SAM" id="MobiDB-lite"/>
    </source>
</evidence>
<comment type="caution">
    <text evidence="3">The sequence shown here is derived from an EMBL/GenBank/DDBJ whole genome shotgun (WGS) entry which is preliminary data.</text>
</comment>
<sequence length="145" mass="15824">MRCRSCFHYTSYCSFVFLCVPALSLTKTQSPVAPGASSQPRTTMTGYLACSSVRCRIPGPPLQLWSWRGGRIVAGRRAFHAAGSFAQKIELVSRVAKPIRRLVLNRLAGITARRGIIPARSHCQRGDEGDNGDKDDKGDEGDEGD</sequence>
<evidence type="ECO:0000256" key="2">
    <source>
        <dbReference type="SAM" id="SignalP"/>
    </source>
</evidence>
<dbReference type="EMBL" id="VSRR010120247">
    <property type="protein sequence ID" value="MPC99856.1"/>
    <property type="molecule type" value="Genomic_DNA"/>
</dbReference>
<feature type="region of interest" description="Disordered" evidence="1">
    <location>
        <begin position="119"/>
        <end position="145"/>
    </location>
</feature>
<keyword evidence="4" id="KW-1185">Reference proteome</keyword>
<dbReference type="Proteomes" id="UP000324222">
    <property type="component" value="Unassembled WGS sequence"/>
</dbReference>
<gene>
    <name evidence="3" type="ORF">E2C01_095298</name>
</gene>